<dbReference type="Proteomes" id="UP000638560">
    <property type="component" value="Unassembled WGS sequence"/>
</dbReference>
<proteinExistence type="predicted"/>
<keyword evidence="3" id="KW-0812">Transmembrane</keyword>
<organism evidence="4 5">
    <name type="scientific">Plantactinospora alkalitolerans</name>
    <dbReference type="NCBI Taxonomy" id="2789879"/>
    <lineage>
        <taxon>Bacteria</taxon>
        <taxon>Bacillati</taxon>
        <taxon>Actinomycetota</taxon>
        <taxon>Actinomycetes</taxon>
        <taxon>Micromonosporales</taxon>
        <taxon>Micromonosporaceae</taxon>
        <taxon>Plantactinospora</taxon>
    </lineage>
</organism>
<evidence type="ECO:0000256" key="1">
    <source>
        <dbReference type="ARBA" id="ARBA00022801"/>
    </source>
</evidence>
<sequence length="266" mass="27222">MAHPPEVPIRGAGGRHGQPWRAAGVVLVALLALGGITLVATGLSLVPAQPPQPVDSVPETAPAPDWGAGTDFGTDLGLDLGSGLESTTPTPSTTTGPARTGPPAGTPTTPAPVALPRSEPTTIAIPKIKVNAKIISIGLNGDGTVQVPPLKQAQLAGWYKLGVSPGEIGNAVVVGHVDSAAMGPAVFFKLGALRQGDELRVTRKDGEIVRFAVDTVESYPKTAFPAELVYGAVDTARLQVVTCGGKFDRKKGSYPNNIVVSATRIP</sequence>
<dbReference type="InterPro" id="IPR042001">
    <property type="entry name" value="Sortase_F"/>
</dbReference>
<evidence type="ECO:0000313" key="5">
    <source>
        <dbReference type="Proteomes" id="UP000638560"/>
    </source>
</evidence>
<dbReference type="SUPFAM" id="SSF63817">
    <property type="entry name" value="Sortase"/>
    <property type="match status" value="1"/>
</dbReference>
<dbReference type="Pfam" id="PF04203">
    <property type="entry name" value="Sortase"/>
    <property type="match status" value="1"/>
</dbReference>
<dbReference type="CDD" id="cd05829">
    <property type="entry name" value="Sortase_F"/>
    <property type="match status" value="1"/>
</dbReference>
<keyword evidence="3" id="KW-0472">Membrane</keyword>
<keyword evidence="1" id="KW-0378">Hydrolase</keyword>
<gene>
    <name evidence="4" type="ORF">I0C86_18910</name>
</gene>
<keyword evidence="5" id="KW-1185">Reference proteome</keyword>
<dbReference type="NCBIfam" id="NF033748">
    <property type="entry name" value="class_F_sortase"/>
    <property type="match status" value="1"/>
</dbReference>
<evidence type="ECO:0000256" key="3">
    <source>
        <dbReference type="SAM" id="Phobius"/>
    </source>
</evidence>
<evidence type="ECO:0000256" key="2">
    <source>
        <dbReference type="SAM" id="MobiDB-lite"/>
    </source>
</evidence>
<feature type="compositionally biased region" description="Low complexity" evidence="2">
    <location>
        <begin position="67"/>
        <end position="112"/>
    </location>
</feature>
<accession>A0ABS0GXT2</accession>
<comment type="caution">
    <text evidence="4">The sequence shown here is derived from an EMBL/GenBank/DDBJ whole genome shotgun (WGS) entry which is preliminary data.</text>
</comment>
<reference evidence="4 5" key="1">
    <citation type="submission" date="2020-11" db="EMBL/GenBank/DDBJ databases">
        <title>A novel isolate from a Black sea contaminated sediment with potential to produce alkanes: Plantactinospora alkalitolerans sp. nov.</title>
        <authorList>
            <person name="Carro L."/>
            <person name="Veyisoglu A."/>
            <person name="Guven K."/>
            <person name="Schumann P."/>
            <person name="Klenk H.-P."/>
            <person name="Sahin N."/>
        </authorList>
    </citation>
    <scope>NUCLEOTIDE SEQUENCE [LARGE SCALE GENOMIC DNA]</scope>
    <source>
        <strain evidence="4 5">S1510</strain>
    </source>
</reference>
<dbReference type="EMBL" id="JADPUN010000177">
    <property type="protein sequence ID" value="MBF9131013.1"/>
    <property type="molecule type" value="Genomic_DNA"/>
</dbReference>
<dbReference type="InterPro" id="IPR005754">
    <property type="entry name" value="Sortase"/>
</dbReference>
<feature type="region of interest" description="Disordered" evidence="2">
    <location>
        <begin position="50"/>
        <end position="116"/>
    </location>
</feature>
<dbReference type="InterPro" id="IPR023365">
    <property type="entry name" value="Sortase_dom-sf"/>
</dbReference>
<protein>
    <submittedName>
        <fullName evidence="4">Class F sortase</fullName>
    </submittedName>
</protein>
<evidence type="ECO:0000313" key="4">
    <source>
        <dbReference type="EMBL" id="MBF9131013.1"/>
    </source>
</evidence>
<name>A0ABS0GXT2_9ACTN</name>
<keyword evidence="3" id="KW-1133">Transmembrane helix</keyword>
<dbReference type="Gene3D" id="2.40.260.10">
    <property type="entry name" value="Sortase"/>
    <property type="match status" value="1"/>
</dbReference>
<feature type="transmembrane region" description="Helical" evidence="3">
    <location>
        <begin position="20"/>
        <end position="46"/>
    </location>
</feature>